<accession>A0ABT7L452</accession>
<comment type="similarity">
    <text evidence="1">Belongs to the DnaB/DnaD family.</text>
</comment>
<evidence type="ECO:0000313" key="5">
    <source>
        <dbReference type="EMBL" id="MDL4840646.1"/>
    </source>
</evidence>
<evidence type="ECO:0000259" key="4">
    <source>
        <dbReference type="Pfam" id="PF25888"/>
    </source>
</evidence>
<feature type="region of interest" description="Disordered" evidence="2">
    <location>
        <begin position="280"/>
        <end position="300"/>
    </location>
</feature>
<gene>
    <name evidence="5" type="ORF">QQS35_09320</name>
</gene>
<evidence type="ECO:0000256" key="1">
    <source>
        <dbReference type="ARBA" id="ARBA00093462"/>
    </source>
</evidence>
<feature type="region of interest" description="Disordered" evidence="2">
    <location>
        <begin position="417"/>
        <end position="457"/>
    </location>
</feature>
<dbReference type="InterPro" id="IPR058660">
    <property type="entry name" value="WHD_DnaB"/>
</dbReference>
<dbReference type="InterPro" id="IPR034829">
    <property type="entry name" value="DnaD-like_sf"/>
</dbReference>
<evidence type="ECO:0000259" key="3">
    <source>
        <dbReference type="Pfam" id="PF07261"/>
    </source>
</evidence>
<sequence length="457" mass="52652">MKQQYIGKLLPAEGYQVILEGDISISYFHSLTHLYQPLVGVKAISLYQTLLSEYQVKLNKEIPQTHHTLMNYLALPLDEIYEARLNLEAIGLLETFQNNNEQNNIYLYKLHAPCSPLQFFSNDMLSQLLYHHLGGEKCDKLYQTFKKKNLSEDDYGKRITANFKDVFSSYFSNGEDGNSSDNEAEVNQGPAIDMGSVDFEWLEQILEQRMLPANRIVTLSNKKLMAQMSTLYDLTSQDIEKAVLWAVSDESVLNVTEFKSACLDLFQSRQKQPNANVVNRTSTIKQQKNSNEKTKSDSKEDQFIRMLEEISPRQLLEDLSGGNQASPQDLKVISDVMSQQGLKPGVINVLIHYVLLKTDMKLTKSYLEKIASHWARKNVTTVRQAMTLAKSENQQYQQWGNNKQSYYKKPTKKEVIPEWFKERNQNKPKPNAKETSEEKEDVSELLKNYKSNKYSHL</sequence>
<comment type="caution">
    <text evidence="5">The sequence shown here is derived from an EMBL/GenBank/DDBJ whole genome shotgun (WGS) entry which is preliminary data.</text>
</comment>
<protein>
    <submittedName>
        <fullName evidence="5">DnaD domain protein</fullName>
    </submittedName>
</protein>
<reference evidence="5 6" key="1">
    <citation type="submission" date="2023-06" db="EMBL/GenBank/DDBJ databases">
        <title>Aquibacillus rhizosphaerae LR5S19.</title>
        <authorList>
            <person name="Sun J.-Q."/>
        </authorList>
    </citation>
    <scope>NUCLEOTIDE SEQUENCE [LARGE SCALE GENOMIC DNA]</scope>
    <source>
        <strain evidence="5 6">LR5S19</strain>
    </source>
</reference>
<feature type="domain" description="DnaB/C C-terminal" evidence="3">
    <location>
        <begin position="322"/>
        <end position="386"/>
    </location>
</feature>
<dbReference type="EMBL" id="JASTZU010000032">
    <property type="protein sequence ID" value="MDL4840646.1"/>
    <property type="molecule type" value="Genomic_DNA"/>
</dbReference>
<dbReference type="Pfam" id="PF25888">
    <property type="entry name" value="WHD_DnaB"/>
    <property type="match status" value="1"/>
</dbReference>
<evidence type="ECO:0000256" key="2">
    <source>
        <dbReference type="SAM" id="MobiDB-lite"/>
    </source>
</evidence>
<evidence type="ECO:0000313" key="6">
    <source>
        <dbReference type="Proteomes" id="UP001235343"/>
    </source>
</evidence>
<feature type="compositionally biased region" description="Basic and acidic residues" evidence="2">
    <location>
        <begin position="290"/>
        <end position="300"/>
    </location>
</feature>
<dbReference type="Proteomes" id="UP001235343">
    <property type="component" value="Unassembled WGS sequence"/>
</dbReference>
<feature type="compositionally biased region" description="Polar residues" evidence="2">
    <location>
        <begin position="280"/>
        <end position="289"/>
    </location>
</feature>
<organism evidence="5 6">
    <name type="scientific">Aquibacillus rhizosphaerae</name>
    <dbReference type="NCBI Taxonomy" id="3051431"/>
    <lineage>
        <taxon>Bacteria</taxon>
        <taxon>Bacillati</taxon>
        <taxon>Bacillota</taxon>
        <taxon>Bacilli</taxon>
        <taxon>Bacillales</taxon>
        <taxon>Bacillaceae</taxon>
        <taxon>Aquibacillus</taxon>
    </lineage>
</organism>
<keyword evidence="6" id="KW-1185">Reference proteome</keyword>
<dbReference type="RefSeq" id="WP_285931758.1">
    <property type="nucleotide sequence ID" value="NZ_JASTZU010000032.1"/>
</dbReference>
<dbReference type="Pfam" id="PF07261">
    <property type="entry name" value="DnaB_2"/>
    <property type="match status" value="1"/>
</dbReference>
<dbReference type="Gene3D" id="1.10.10.630">
    <property type="entry name" value="DnaD domain-like"/>
    <property type="match status" value="1"/>
</dbReference>
<name>A0ABT7L452_9BACI</name>
<dbReference type="InterPro" id="IPR006343">
    <property type="entry name" value="DnaB/C_C"/>
</dbReference>
<feature type="domain" description="Replicative helicase loading/DNA remodeling protein DnaB N-terminal winged helix" evidence="4">
    <location>
        <begin position="11"/>
        <end position="212"/>
    </location>
</feature>
<proteinExistence type="inferred from homology"/>
<feature type="compositionally biased region" description="Basic and acidic residues" evidence="2">
    <location>
        <begin position="417"/>
        <end position="436"/>
    </location>
</feature>